<dbReference type="AlphaFoldDB" id="A0A1R4HK14"/>
<dbReference type="PANTHER" id="PTHR43774">
    <property type="entry name" value="PEPTIDE METHIONINE SULFOXIDE REDUCTASE"/>
    <property type="match status" value="1"/>
</dbReference>
<dbReference type="GO" id="GO:0033744">
    <property type="term" value="F:L-methionine:thioredoxin-disulfide S-oxidoreductase activity"/>
    <property type="evidence" value="ECO:0007669"/>
    <property type="project" value="RHEA"/>
</dbReference>
<keyword evidence="1 4" id="KW-0560">Oxidoreductase</keyword>
<evidence type="ECO:0000256" key="1">
    <source>
        <dbReference type="ARBA" id="ARBA00023002"/>
    </source>
</evidence>
<dbReference type="PANTHER" id="PTHR43774:SF1">
    <property type="entry name" value="PEPTIDE METHIONINE SULFOXIDE REDUCTASE MSRA 2"/>
    <property type="match status" value="1"/>
</dbReference>
<accession>A0A1R4HK14</accession>
<evidence type="ECO:0000313" key="6">
    <source>
        <dbReference type="EMBL" id="SJM96559.1"/>
    </source>
</evidence>
<reference evidence="7" key="1">
    <citation type="submission" date="2017-02" db="EMBL/GenBank/DDBJ databases">
        <authorList>
            <person name="Daims H."/>
        </authorList>
    </citation>
    <scope>NUCLEOTIDE SEQUENCE [LARGE SCALE GENOMIC DNA]</scope>
</reference>
<dbReference type="GO" id="GO:0008113">
    <property type="term" value="F:peptide-methionine (S)-S-oxide reductase activity"/>
    <property type="evidence" value="ECO:0007669"/>
    <property type="project" value="UniProtKB-UniRule"/>
</dbReference>
<proteinExistence type="inferred from homology"/>
<name>A0A1R4HK14_9GAMM</name>
<dbReference type="OrthoDB" id="4174719at2"/>
<protein>
    <recommendedName>
        <fullName evidence="4">Peptide methionine sulfoxide reductase MsrA</fullName>
        <shortName evidence="4">Protein-methionine-S-oxide reductase</shortName>
        <ecNumber evidence="4">1.8.4.11</ecNumber>
    </recommendedName>
    <alternativeName>
        <fullName evidence="4">Peptide-methionine (S)-S-oxide reductase</fullName>
        <shortName evidence="4">Peptide Met(O) reductase</shortName>
    </alternativeName>
</protein>
<evidence type="ECO:0000259" key="5">
    <source>
        <dbReference type="Pfam" id="PF01625"/>
    </source>
</evidence>
<comment type="function">
    <text evidence="4">Has an important function as a repair enzyme for proteins that have been inactivated by oxidation. Catalyzes the reversible oxidation-reduction of methionine sulfoxide in proteins to methionine.</text>
</comment>
<dbReference type="EMBL" id="FUKI01000174">
    <property type="protein sequence ID" value="SJM96559.1"/>
    <property type="molecule type" value="Genomic_DNA"/>
</dbReference>
<feature type="domain" description="Peptide methionine sulphoxide reductase MsrA" evidence="5">
    <location>
        <begin position="36"/>
        <end position="185"/>
    </location>
</feature>
<keyword evidence="7" id="KW-1185">Reference proteome</keyword>
<comment type="similarity">
    <text evidence="4">Belongs to the MsrA Met sulfoxide reductase family.</text>
</comment>
<evidence type="ECO:0000256" key="4">
    <source>
        <dbReference type="HAMAP-Rule" id="MF_01401"/>
    </source>
</evidence>
<evidence type="ECO:0000256" key="2">
    <source>
        <dbReference type="ARBA" id="ARBA00047806"/>
    </source>
</evidence>
<organism evidence="6 7">
    <name type="scientific">Crenothrix polyspora</name>
    <dbReference type="NCBI Taxonomy" id="360316"/>
    <lineage>
        <taxon>Bacteria</taxon>
        <taxon>Pseudomonadati</taxon>
        <taxon>Pseudomonadota</taxon>
        <taxon>Gammaproteobacteria</taxon>
        <taxon>Methylococcales</taxon>
        <taxon>Crenotrichaceae</taxon>
        <taxon>Crenothrix</taxon>
    </lineage>
</organism>
<evidence type="ECO:0000256" key="3">
    <source>
        <dbReference type="ARBA" id="ARBA00048782"/>
    </source>
</evidence>
<comment type="catalytic activity">
    <reaction evidence="2 4">
        <text>L-methionyl-[protein] + [thioredoxin]-disulfide + H2O = L-methionyl-(S)-S-oxide-[protein] + [thioredoxin]-dithiol</text>
        <dbReference type="Rhea" id="RHEA:14217"/>
        <dbReference type="Rhea" id="RHEA-COMP:10698"/>
        <dbReference type="Rhea" id="RHEA-COMP:10700"/>
        <dbReference type="Rhea" id="RHEA-COMP:12313"/>
        <dbReference type="Rhea" id="RHEA-COMP:12315"/>
        <dbReference type="ChEBI" id="CHEBI:15377"/>
        <dbReference type="ChEBI" id="CHEBI:16044"/>
        <dbReference type="ChEBI" id="CHEBI:29950"/>
        <dbReference type="ChEBI" id="CHEBI:44120"/>
        <dbReference type="ChEBI" id="CHEBI:50058"/>
        <dbReference type="EC" id="1.8.4.11"/>
    </reaction>
</comment>
<gene>
    <name evidence="4 6" type="primary">msrA</name>
    <name evidence="6" type="ORF">CRENPOLYSF1_930006</name>
</gene>
<dbReference type="InterPro" id="IPR036509">
    <property type="entry name" value="Met_Sox_Rdtase_MsrA_sf"/>
</dbReference>
<dbReference type="InterPro" id="IPR002569">
    <property type="entry name" value="Met_Sox_Rdtase_MsrA_dom"/>
</dbReference>
<dbReference type="NCBIfam" id="TIGR00401">
    <property type="entry name" value="msrA"/>
    <property type="match status" value="1"/>
</dbReference>
<dbReference type="SUPFAM" id="SSF55068">
    <property type="entry name" value="Peptide methionine sulfoxide reductase"/>
    <property type="match status" value="1"/>
</dbReference>
<dbReference type="Pfam" id="PF01625">
    <property type="entry name" value="PMSR"/>
    <property type="match status" value="1"/>
</dbReference>
<feature type="active site" evidence="4">
    <location>
        <position position="42"/>
    </location>
</feature>
<comment type="catalytic activity">
    <reaction evidence="3 4">
        <text>[thioredoxin]-disulfide + L-methionine + H2O = L-methionine (S)-S-oxide + [thioredoxin]-dithiol</text>
        <dbReference type="Rhea" id="RHEA:19993"/>
        <dbReference type="Rhea" id="RHEA-COMP:10698"/>
        <dbReference type="Rhea" id="RHEA-COMP:10700"/>
        <dbReference type="ChEBI" id="CHEBI:15377"/>
        <dbReference type="ChEBI" id="CHEBI:29950"/>
        <dbReference type="ChEBI" id="CHEBI:50058"/>
        <dbReference type="ChEBI" id="CHEBI:57844"/>
        <dbReference type="ChEBI" id="CHEBI:58772"/>
        <dbReference type="EC" id="1.8.4.11"/>
    </reaction>
</comment>
<dbReference type="HAMAP" id="MF_01401">
    <property type="entry name" value="MsrA"/>
    <property type="match status" value="1"/>
</dbReference>
<dbReference type="RefSeq" id="WP_087145371.1">
    <property type="nucleotide sequence ID" value="NZ_FUKI01000174.1"/>
</dbReference>
<evidence type="ECO:0000313" key="7">
    <source>
        <dbReference type="Proteomes" id="UP000195667"/>
    </source>
</evidence>
<dbReference type="Gene3D" id="3.30.1060.10">
    <property type="entry name" value="Peptide methionine sulphoxide reductase MsrA"/>
    <property type="match status" value="1"/>
</dbReference>
<dbReference type="Proteomes" id="UP000195667">
    <property type="component" value="Unassembled WGS sequence"/>
</dbReference>
<sequence>MIKKILQGYLGIVFVSWFLASGTVIAGDSVSKEQVAVFAGGCFWCMEPPFDALPGVIKTISGFTGGHTENPSYKEVSNGKTGHSEALQVTYDASKISYEKLLEVFWHNIDPFNSTGQFCDEGEQYKAVIFYADEQQKQLAEASKVKINKQMPDKYVATSIKPAGKFFSAEQYHQDYYLKNPNTYHFYRFTCGRDRRLNKIWNP</sequence>
<dbReference type="EC" id="1.8.4.11" evidence="4"/>